<dbReference type="RefSeq" id="WP_156989627.1">
    <property type="nucleotide sequence ID" value="NZ_VWXL01000011.1"/>
</dbReference>
<dbReference type="InterPro" id="IPR038461">
    <property type="entry name" value="Schlafen_AlbA_2_dom_sf"/>
</dbReference>
<evidence type="ECO:0000313" key="3">
    <source>
        <dbReference type="Proteomes" id="UP000469440"/>
    </source>
</evidence>
<organism evidence="2 3">
    <name type="scientific">Caproicibacter fermentans</name>
    <dbReference type="NCBI Taxonomy" id="2576756"/>
    <lineage>
        <taxon>Bacteria</taxon>
        <taxon>Bacillati</taxon>
        <taxon>Bacillota</taxon>
        <taxon>Clostridia</taxon>
        <taxon>Eubacteriales</taxon>
        <taxon>Acutalibacteraceae</taxon>
        <taxon>Caproicibacter</taxon>
    </lineage>
</organism>
<dbReference type="GO" id="GO:0003677">
    <property type="term" value="F:DNA binding"/>
    <property type="evidence" value="ECO:0007669"/>
    <property type="project" value="UniProtKB-KW"/>
</dbReference>
<proteinExistence type="predicted"/>
<protein>
    <submittedName>
        <fullName evidence="2">Putative DNA-binding domain protein</fullName>
    </submittedName>
</protein>
<feature type="domain" description="Schlafen AlbA-2" evidence="1">
    <location>
        <begin position="4"/>
        <end position="120"/>
    </location>
</feature>
<name>A0A6N8HVF8_9FIRM</name>
<reference evidence="2 3" key="1">
    <citation type="submission" date="2019-09" db="EMBL/GenBank/DDBJ databases">
        <title>Genome sequence of Clostridium sp. EA1.</title>
        <authorList>
            <person name="Poehlein A."/>
            <person name="Bengelsdorf F.R."/>
            <person name="Daniel R."/>
        </authorList>
    </citation>
    <scope>NUCLEOTIDE SEQUENCE [LARGE SCALE GENOMIC DNA]</scope>
    <source>
        <strain evidence="2 3">EA1</strain>
    </source>
</reference>
<keyword evidence="2" id="KW-0238">DNA-binding</keyword>
<dbReference type="Gene3D" id="1.10.10.10">
    <property type="entry name" value="Winged helix-like DNA-binding domain superfamily/Winged helix DNA-binding domain"/>
    <property type="match status" value="1"/>
</dbReference>
<gene>
    <name evidence="2" type="ORF">CAFE_03320</name>
</gene>
<dbReference type="Proteomes" id="UP000469440">
    <property type="component" value="Unassembled WGS sequence"/>
</dbReference>
<dbReference type="Pfam" id="PF13749">
    <property type="entry name" value="HATPase_c_4"/>
    <property type="match status" value="1"/>
</dbReference>
<dbReference type="InterPro" id="IPR036388">
    <property type="entry name" value="WH-like_DNA-bd_sf"/>
</dbReference>
<evidence type="ECO:0000259" key="1">
    <source>
        <dbReference type="Pfam" id="PF04326"/>
    </source>
</evidence>
<dbReference type="EMBL" id="VWXL01000011">
    <property type="protein sequence ID" value="MVB09669.1"/>
    <property type="molecule type" value="Genomic_DNA"/>
</dbReference>
<dbReference type="Pfam" id="PF04326">
    <property type="entry name" value="SLFN_AlbA_2"/>
    <property type="match status" value="1"/>
</dbReference>
<dbReference type="Gene3D" id="3.30.565.60">
    <property type="match status" value="1"/>
</dbReference>
<dbReference type="AlphaFoldDB" id="A0A6N8HVF8"/>
<dbReference type="SUPFAM" id="SSF46785">
    <property type="entry name" value="Winged helix' DNA-binding domain"/>
    <property type="match status" value="1"/>
</dbReference>
<evidence type="ECO:0000313" key="2">
    <source>
        <dbReference type="EMBL" id="MVB09669.1"/>
    </source>
</evidence>
<dbReference type="OrthoDB" id="34589at2"/>
<dbReference type="Gene3D" id="3.30.950.30">
    <property type="entry name" value="Schlafen, AAA domain"/>
    <property type="match status" value="1"/>
</dbReference>
<dbReference type="PANTHER" id="PTHR30595">
    <property type="entry name" value="GLPR-RELATED TRANSCRIPTIONAL REPRESSOR"/>
    <property type="match status" value="1"/>
</dbReference>
<sequence>MIHETEQIEFKEIFVPEIKKEVVAFANSDGGTVYIGIRDNGQFVGLENSDFVMQQASNAIRDGISPDITLFTQLSFVSEDGKAAVKIEVSRGTKRPYYLRDKGMKPSGVYVRQGTASVPASEDAIRRMIKETDGDSFENNRSLIQELSFTYLKKEFASRKIDFGAVQQKNIGIMTSDGIYTNLGLLLSDQCKHSVKLAVFQGTDKLVFRDRKEFSGSLLKQLEDTYRAIDFYNETKATFQGLIRNDERDYPTEAIRETLLNAIVHRDYSFSGSTFVNVYTDKVEFISLGGLVSGLSLEAVMLGASQPRNEKLAALFYRMRLIEAYGTGIGKIMSSYSQAAKKPVFENVDGAFRVVLPNRNNEAVSFAENISATQPTYQMIEAYLSQHKSATRKELETLLNLGTTRTSTLLKEMMELGTIVKIGSGKLTRYSLK</sequence>
<comment type="caution">
    <text evidence="2">The sequence shown here is derived from an EMBL/GenBank/DDBJ whole genome shotgun (WGS) entry which is preliminary data.</text>
</comment>
<keyword evidence="3" id="KW-1185">Reference proteome</keyword>
<dbReference type="InterPro" id="IPR007421">
    <property type="entry name" value="Schlafen_AlbA_2_dom"/>
</dbReference>
<dbReference type="InterPro" id="IPR038475">
    <property type="entry name" value="RecG_C_sf"/>
</dbReference>
<accession>A0A6N8HVF8</accession>
<dbReference type="InterPro" id="IPR036390">
    <property type="entry name" value="WH_DNA-bd_sf"/>
</dbReference>
<dbReference type="PANTHER" id="PTHR30595:SF6">
    <property type="entry name" value="SCHLAFEN ALBA-2 DOMAIN-CONTAINING PROTEIN"/>
    <property type="match status" value="1"/>
</dbReference>